<comment type="cofactor">
    <cofactor evidence="1">
        <name>pyruvate</name>
        <dbReference type="ChEBI" id="CHEBI:15361"/>
    </cofactor>
</comment>
<evidence type="ECO:0000256" key="4">
    <source>
        <dbReference type="ARBA" id="ARBA00023115"/>
    </source>
</evidence>
<dbReference type="GO" id="GO:0008295">
    <property type="term" value="P:spermidine biosynthetic process"/>
    <property type="evidence" value="ECO:0007669"/>
    <property type="project" value="InterPro"/>
</dbReference>
<dbReference type="InterPro" id="IPR016067">
    <property type="entry name" value="S-AdoMet_deCO2ase_core"/>
</dbReference>
<organism evidence="9 10">
    <name type="scientific">Candidatus Methanoplasma termitum</name>
    <dbReference type="NCBI Taxonomy" id="1577791"/>
    <lineage>
        <taxon>Archaea</taxon>
        <taxon>Methanobacteriati</taxon>
        <taxon>Thermoplasmatota</taxon>
        <taxon>Thermoplasmata</taxon>
        <taxon>Methanomassiliicoccales</taxon>
        <taxon>Methanomassiliicoccaceae</taxon>
        <taxon>Candidatus Methanoplasma</taxon>
    </lineage>
</organism>
<dbReference type="AlphaFoldDB" id="A0A0A7LG39"/>
<accession>A0A0A7LG39</accession>
<evidence type="ECO:0000313" key="9">
    <source>
        <dbReference type="EMBL" id="AIZ56471.1"/>
    </source>
</evidence>
<keyword evidence="2" id="KW-0210">Decarboxylase</keyword>
<gene>
    <name evidence="9" type="primary">speH</name>
    <name evidence="9" type="ORF">Mpt1_c05830</name>
</gene>
<dbReference type="EMBL" id="CP010070">
    <property type="protein sequence ID" value="AIZ56471.1"/>
    <property type="molecule type" value="Genomic_DNA"/>
</dbReference>
<dbReference type="Pfam" id="PF02675">
    <property type="entry name" value="AdoMet_dc"/>
    <property type="match status" value="1"/>
</dbReference>
<keyword evidence="7" id="KW-0704">Schiff base</keyword>
<keyword evidence="4" id="KW-0620">Polyamine biosynthesis</keyword>
<dbReference type="HOGENOM" id="CLU_136002_0_0_2"/>
<dbReference type="STRING" id="1577791.Mpt1_c05830"/>
<dbReference type="GO" id="GO:0004014">
    <property type="term" value="F:adenosylmethionine decarboxylase activity"/>
    <property type="evidence" value="ECO:0007669"/>
    <property type="project" value="UniProtKB-EC"/>
</dbReference>
<keyword evidence="5" id="KW-0865">Zymogen</keyword>
<evidence type="ECO:0000256" key="7">
    <source>
        <dbReference type="ARBA" id="ARBA00023270"/>
    </source>
</evidence>
<dbReference type="EC" id="4.1.1.50" evidence="9"/>
<dbReference type="InterPro" id="IPR003826">
    <property type="entry name" value="AdoMetDC_fam_prok"/>
</dbReference>
<keyword evidence="6 9" id="KW-0456">Lyase</keyword>
<keyword evidence="3" id="KW-0068">Autocatalytic cleavage</keyword>
<evidence type="ECO:0000256" key="3">
    <source>
        <dbReference type="ARBA" id="ARBA00022813"/>
    </source>
</evidence>
<evidence type="ECO:0000256" key="8">
    <source>
        <dbReference type="ARBA" id="ARBA00023317"/>
    </source>
</evidence>
<reference evidence="9 10" key="1">
    <citation type="journal article" date="2014" name="Appl. Environ. Microbiol.">
        <title>Comparative Genome Analysis of 'Candidatus Methanoplasma termitum' Indicates a New Mode of Energy Metabolism in the Seventh Order of Methanogens.</title>
        <authorList>
            <person name="Lang K."/>
            <person name="Schuldes J."/>
            <person name="Klingl A."/>
            <person name="Poehlein A."/>
            <person name="Daniel R."/>
            <person name="Brune A."/>
        </authorList>
    </citation>
    <scope>NUCLEOTIDE SEQUENCE [LARGE SCALE GENOMIC DNA]</scope>
    <source>
        <strain evidence="10">Mpt1</strain>
    </source>
</reference>
<dbReference type="Gene3D" id="3.60.90.10">
    <property type="entry name" value="S-adenosylmethionine decarboxylase"/>
    <property type="match status" value="1"/>
</dbReference>
<evidence type="ECO:0000256" key="6">
    <source>
        <dbReference type="ARBA" id="ARBA00023239"/>
    </source>
</evidence>
<proteinExistence type="predicted"/>
<evidence type="ECO:0000313" key="10">
    <source>
        <dbReference type="Proteomes" id="UP000030787"/>
    </source>
</evidence>
<evidence type="ECO:0000256" key="2">
    <source>
        <dbReference type="ARBA" id="ARBA00022793"/>
    </source>
</evidence>
<evidence type="ECO:0000256" key="1">
    <source>
        <dbReference type="ARBA" id="ARBA00001928"/>
    </source>
</evidence>
<dbReference type="Proteomes" id="UP000030787">
    <property type="component" value="Chromosome"/>
</dbReference>
<protein>
    <submittedName>
        <fullName evidence="9">SpeH protein</fullName>
        <ecNumber evidence="9">4.1.1.50</ecNumber>
    </submittedName>
</protein>
<keyword evidence="10" id="KW-1185">Reference proteome</keyword>
<dbReference type="SUPFAM" id="SSF56276">
    <property type="entry name" value="S-adenosylmethionine decarboxylase"/>
    <property type="match status" value="1"/>
</dbReference>
<name>A0A0A7LG39_9ARCH</name>
<sequence length="141" mass="16071">MEIMSSKNGNLASDEEIMKRYDKEKKWGLAICIDLGECDHAKVSSKEHITKFAIDLADEIKMKRYGDPIVVFFGAEPKVQGYSLVQLIETSQISGHFAEDTNRAFIDVFSCKGFPAKKTAEYVKKYFGAKKMEFSFCFRDI</sequence>
<keyword evidence="8" id="KW-0670">Pyruvate</keyword>
<evidence type="ECO:0000256" key="5">
    <source>
        <dbReference type="ARBA" id="ARBA00023145"/>
    </source>
</evidence>
<dbReference type="KEGG" id="mear:Mpt1_c05830"/>